<dbReference type="Proteomes" id="UP001054252">
    <property type="component" value="Unassembled WGS sequence"/>
</dbReference>
<evidence type="ECO:0000313" key="2">
    <source>
        <dbReference type="Proteomes" id="UP001054252"/>
    </source>
</evidence>
<comment type="caution">
    <text evidence="1">The sequence shown here is derived from an EMBL/GenBank/DDBJ whole genome shotgun (WGS) entry which is preliminary data.</text>
</comment>
<evidence type="ECO:0000313" key="1">
    <source>
        <dbReference type="EMBL" id="GKV16350.1"/>
    </source>
</evidence>
<dbReference type="AlphaFoldDB" id="A0AAV5K097"/>
<proteinExistence type="predicted"/>
<accession>A0AAV5K097</accession>
<dbReference type="EMBL" id="BPVZ01000045">
    <property type="protein sequence ID" value="GKV16350.1"/>
    <property type="molecule type" value="Genomic_DNA"/>
</dbReference>
<organism evidence="1 2">
    <name type="scientific">Rubroshorea leprosula</name>
    <dbReference type="NCBI Taxonomy" id="152421"/>
    <lineage>
        <taxon>Eukaryota</taxon>
        <taxon>Viridiplantae</taxon>
        <taxon>Streptophyta</taxon>
        <taxon>Embryophyta</taxon>
        <taxon>Tracheophyta</taxon>
        <taxon>Spermatophyta</taxon>
        <taxon>Magnoliopsida</taxon>
        <taxon>eudicotyledons</taxon>
        <taxon>Gunneridae</taxon>
        <taxon>Pentapetalae</taxon>
        <taxon>rosids</taxon>
        <taxon>malvids</taxon>
        <taxon>Malvales</taxon>
        <taxon>Dipterocarpaceae</taxon>
        <taxon>Rubroshorea</taxon>
    </lineage>
</organism>
<reference evidence="1 2" key="1">
    <citation type="journal article" date="2021" name="Commun. Biol.">
        <title>The genome of Shorea leprosula (Dipterocarpaceae) highlights the ecological relevance of drought in aseasonal tropical rainforests.</title>
        <authorList>
            <person name="Ng K.K.S."/>
            <person name="Kobayashi M.J."/>
            <person name="Fawcett J.A."/>
            <person name="Hatakeyama M."/>
            <person name="Paape T."/>
            <person name="Ng C.H."/>
            <person name="Ang C.C."/>
            <person name="Tnah L.H."/>
            <person name="Lee C.T."/>
            <person name="Nishiyama T."/>
            <person name="Sese J."/>
            <person name="O'Brien M.J."/>
            <person name="Copetti D."/>
            <person name="Mohd Noor M.I."/>
            <person name="Ong R.C."/>
            <person name="Putra M."/>
            <person name="Sireger I.Z."/>
            <person name="Indrioko S."/>
            <person name="Kosugi Y."/>
            <person name="Izuno A."/>
            <person name="Isagi Y."/>
            <person name="Lee S.L."/>
            <person name="Shimizu K.K."/>
        </authorList>
    </citation>
    <scope>NUCLEOTIDE SEQUENCE [LARGE SCALE GENOMIC DNA]</scope>
    <source>
        <strain evidence="1">214</strain>
    </source>
</reference>
<gene>
    <name evidence="1" type="ORF">SLEP1_g27005</name>
</gene>
<protein>
    <recommendedName>
        <fullName evidence="3">Reverse transcriptase domain-containing protein</fullName>
    </recommendedName>
</protein>
<sequence>MEDCLLEHSSSEWDGMDLEELKENIQETQAESFVLKERGMLDREADFSSAVDGKKMIVVVENTSQSEGEVEMVADLIVETKEGVAYNCPLMMLATMPKEPMNEVNFPMENGDEKAKNEEKIEADRASNNEPREVISHFNKKEPFGKQREKTEQSRNTGLAIDAIKGNQSEDCRVESWNFWAGLASEDELSKVRSMTTKVIGRCKGIHLDKANGVTFQIEQEEEMSSRDNAISTGGIINCNRRFMMRSWEEKVKELWEVGKKLGLVRRGNEEEIIKRLDSWGGSVVEGIEFKKVSDEDNAMLMAEFSIEETKEAVWSCGGVLVLIDGSPTEEFKVGKGLRQGDPLSPFLLLIIAEALSGLMTKVEELGILKAIQGRMGYKKGRGRQGDTVLGRGVDRKCELEGEVSKITLATNKQAIIAEVGIGRNPKSSTFATRTRGLLGMEMGEHWKILN</sequence>
<name>A0AAV5K097_9ROSI</name>
<keyword evidence="2" id="KW-1185">Reference proteome</keyword>
<evidence type="ECO:0008006" key="3">
    <source>
        <dbReference type="Google" id="ProtNLM"/>
    </source>
</evidence>